<evidence type="ECO:0000256" key="1">
    <source>
        <dbReference type="SAM" id="Phobius"/>
    </source>
</evidence>
<dbReference type="EMBL" id="MU157841">
    <property type="protein sequence ID" value="KAF9530301.1"/>
    <property type="molecule type" value="Genomic_DNA"/>
</dbReference>
<name>A0A9P6EJL4_9AGAR</name>
<evidence type="ECO:0000313" key="3">
    <source>
        <dbReference type="Proteomes" id="UP000807306"/>
    </source>
</evidence>
<comment type="caution">
    <text evidence="2">The sequence shown here is derived from an EMBL/GenBank/DDBJ whole genome shotgun (WGS) entry which is preliminary data.</text>
</comment>
<keyword evidence="1" id="KW-0472">Membrane</keyword>
<keyword evidence="1" id="KW-1133">Transmembrane helix</keyword>
<keyword evidence="3" id="KW-1185">Reference proteome</keyword>
<proteinExistence type="predicted"/>
<reference evidence="2" key="1">
    <citation type="submission" date="2020-11" db="EMBL/GenBank/DDBJ databases">
        <authorList>
            <consortium name="DOE Joint Genome Institute"/>
            <person name="Ahrendt S."/>
            <person name="Riley R."/>
            <person name="Andreopoulos W."/>
            <person name="Labutti K."/>
            <person name="Pangilinan J."/>
            <person name="Ruiz-Duenas F.J."/>
            <person name="Barrasa J.M."/>
            <person name="Sanchez-Garcia M."/>
            <person name="Camarero S."/>
            <person name="Miyauchi S."/>
            <person name="Serrano A."/>
            <person name="Linde D."/>
            <person name="Babiker R."/>
            <person name="Drula E."/>
            <person name="Ayuso-Fernandez I."/>
            <person name="Pacheco R."/>
            <person name="Padilla G."/>
            <person name="Ferreira P."/>
            <person name="Barriuso J."/>
            <person name="Kellner H."/>
            <person name="Castanera R."/>
            <person name="Alfaro M."/>
            <person name="Ramirez L."/>
            <person name="Pisabarro A.G."/>
            <person name="Kuo A."/>
            <person name="Tritt A."/>
            <person name="Lipzen A."/>
            <person name="He G."/>
            <person name="Yan M."/>
            <person name="Ng V."/>
            <person name="Cullen D."/>
            <person name="Martin F."/>
            <person name="Rosso M.-N."/>
            <person name="Henrissat B."/>
            <person name="Hibbett D."/>
            <person name="Martinez A.T."/>
            <person name="Grigoriev I.V."/>
        </authorList>
    </citation>
    <scope>NUCLEOTIDE SEQUENCE</scope>
    <source>
        <strain evidence="2">CBS 506.95</strain>
    </source>
</reference>
<organism evidence="2 3">
    <name type="scientific">Crepidotus variabilis</name>
    <dbReference type="NCBI Taxonomy" id="179855"/>
    <lineage>
        <taxon>Eukaryota</taxon>
        <taxon>Fungi</taxon>
        <taxon>Dikarya</taxon>
        <taxon>Basidiomycota</taxon>
        <taxon>Agaricomycotina</taxon>
        <taxon>Agaricomycetes</taxon>
        <taxon>Agaricomycetidae</taxon>
        <taxon>Agaricales</taxon>
        <taxon>Agaricineae</taxon>
        <taxon>Crepidotaceae</taxon>
        <taxon>Crepidotus</taxon>
    </lineage>
</organism>
<gene>
    <name evidence="2" type="ORF">CPB83DRAFT_193389</name>
</gene>
<evidence type="ECO:0000313" key="2">
    <source>
        <dbReference type="EMBL" id="KAF9530301.1"/>
    </source>
</evidence>
<feature type="transmembrane region" description="Helical" evidence="1">
    <location>
        <begin position="143"/>
        <end position="166"/>
    </location>
</feature>
<sequence>MDDSELWNIRGVNQLLRGITHDRHFHTLSLELGNFMIQDRVPRFDFLRNPEIACRVQKLNFGADARRPLQNQPESSYHRSLSILRLLRLHNLLLELLFRKLMPFNEYSALFQMSKESKSFAGKTQVGKAALGTMAFFLLKCHYISFLWAITQVLPLLLSVSTFQWLCIHSC</sequence>
<protein>
    <submittedName>
        <fullName evidence="2">Uncharacterized protein</fullName>
    </submittedName>
</protein>
<keyword evidence="1" id="KW-0812">Transmembrane</keyword>
<accession>A0A9P6EJL4</accession>
<dbReference type="AlphaFoldDB" id="A0A9P6EJL4"/>
<dbReference type="Proteomes" id="UP000807306">
    <property type="component" value="Unassembled WGS sequence"/>
</dbReference>